<dbReference type="Proteomes" id="UP001606302">
    <property type="component" value="Unassembled WGS sequence"/>
</dbReference>
<name>A0ABW7GFJ6_9BURK</name>
<accession>A0ABW7GFJ6</accession>
<reference evidence="1 2" key="1">
    <citation type="submission" date="2024-08" db="EMBL/GenBank/DDBJ databases">
        <authorList>
            <person name="Lu H."/>
        </authorList>
    </citation>
    <scope>NUCLEOTIDE SEQUENCE [LARGE SCALE GENOMIC DNA]</scope>
    <source>
        <strain evidence="1 2">DXS20W</strain>
    </source>
</reference>
<evidence type="ECO:0000313" key="2">
    <source>
        <dbReference type="Proteomes" id="UP001606302"/>
    </source>
</evidence>
<gene>
    <name evidence="1" type="ORF">ACG04Q_04030</name>
</gene>
<organism evidence="1 2">
    <name type="scientific">Pelomonas lactea</name>
    <dbReference type="NCBI Taxonomy" id="3299030"/>
    <lineage>
        <taxon>Bacteria</taxon>
        <taxon>Pseudomonadati</taxon>
        <taxon>Pseudomonadota</taxon>
        <taxon>Betaproteobacteria</taxon>
        <taxon>Burkholderiales</taxon>
        <taxon>Sphaerotilaceae</taxon>
        <taxon>Roseateles</taxon>
    </lineage>
</organism>
<evidence type="ECO:0000313" key="1">
    <source>
        <dbReference type="EMBL" id="MFG6460729.1"/>
    </source>
</evidence>
<keyword evidence="2" id="KW-1185">Reference proteome</keyword>
<dbReference type="RefSeq" id="WP_394509542.1">
    <property type="nucleotide sequence ID" value="NZ_JBIGHX010000001.1"/>
</dbReference>
<proteinExistence type="predicted"/>
<dbReference type="EMBL" id="JBIGHX010000001">
    <property type="protein sequence ID" value="MFG6460729.1"/>
    <property type="molecule type" value="Genomic_DNA"/>
</dbReference>
<sequence>MIVLPLEVDTTPRLVLVRWRAWEVQVPQYDAPSWHLVGCVSGEHSVKVSSALAQVHPAGGGAQSKTGSRYTLSGAPGDDEHAARLWASWQRQHGVVVLRDVSAELRTGRQPRAVRLIRRTAAVEDPASSLRGHRQWASA</sequence>
<comment type="caution">
    <text evidence="1">The sequence shown here is derived from an EMBL/GenBank/DDBJ whole genome shotgun (WGS) entry which is preliminary data.</text>
</comment>
<protein>
    <submittedName>
        <fullName evidence="1">Uncharacterized protein</fullName>
    </submittedName>
</protein>